<dbReference type="Gene3D" id="1.20.20.10">
    <property type="entry name" value="F1F0 ATP synthase subunit C"/>
    <property type="match status" value="1"/>
</dbReference>
<keyword evidence="16" id="KW-1185">Reference proteome</keyword>
<evidence type="ECO:0000313" key="16">
    <source>
        <dbReference type="Proteomes" id="UP001596191"/>
    </source>
</evidence>
<keyword evidence="5 13" id="KW-0812">Transmembrane</keyword>
<comment type="subcellular location">
    <subcellularLocation>
        <location evidence="13">Cell membrane</location>
        <topology evidence="13">Multi-pass membrane protein</topology>
    </subcellularLocation>
    <subcellularLocation>
        <location evidence="1">Membrane</location>
        <topology evidence="1">Multi-pass membrane protein</topology>
    </subcellularLocation>
</comment>
<dbReference type="NCBIfam" id="NF005363">
    <property type="entry name" value="PRK06876.1"/>
    <property type="match status" value="1"/>
</dbReference>
<feature type="transmembrane region" description="Helical" evidence="13">
    <location>
        <begin position="44"/>
        <end position="68"/>
    </location>
</feature>
<dbReference type="RefSeq" id="WP_125640680.1">
    <property type="nucleotide sequence ID" value="NZ_JBHSSJ010000004.1"/>
</dbReference>
<evidence type="ECO:0000256" key="11">
    <source>
        <dbReference type="ARBA" id="ARBA00023310"/>
    </source>
</evidence>
<evidence type="ECO:0000259" key="14">
    <source>
        <dbReference type="Pfam" id="PF00137"/>
    </source>
</evidence>
<evidence type="ECO:0000313" key="15">
    <source>
        <dbReference type="EMBL" id="MFC6274846.1"/>
    </source>
</evidence>
<comment type="caution">
    <text evidence="15">The sequence shown here is derived from an EMBL/GenBank/DDBJ whole genome shotgun (WGS) entry which is preliminary data.</text>
</comment>
<dbReference type="InterPro" id="IPR000454">
    <property type="entry name" value="ATP_synth_F0_csu"/>
</dbReference>
<keyword evidence="6 13" id="KW-0375">Hydrogen ion transport</keyword>
<organism evidence="15 16">
    <name type="scientific">Levilactobacillus tangyuanensis</name>
    <dbReference type="NCBI Taxonomy" id="2486021"/>
    <lineage>
        <taxon>Bacteria</taxon>
        <taxon>Bacillati</taxon>
        <taxon>Bacillota</taxon>
        <taxon>Bacilli</taxon>
        <taxon>Lactobacillales</taxon>
        <taxon>Lactobacillaceae</taxon>
        <taxon>Levilactobacillus</taxon>
    </lineage>
</organism>
<comment type="function">
    <text evidence="13">Key component of the F(0) channel; it plays a direct role in translocation across the membrane. A homomeric c-ring of between 10-14 subunits forms the central stalk rotor element with the F(1) delta and epsilon subunits.</text>
</comment>
<accession>A0ABW1TNS4</accession>
<sequence>MGVLAASVTMFGAAIAGAFGDCIVIFKTLEGMVRQPEMAGQLRSTMFIGVGLVESMPILGFVVSLMLMNK</sequence>
<name>A0ABW1TNS4_9LACO</name>
<dbReference type="Pfam" id="PF00137">
    <property type="entry name" value="ATP-synt_C"/>
    <property type="match status" value="1"/>
</dbReference>
<dbReference type="InterPro" id="IPR005953">
    <property type="entry name" value="ATP_synth_csu_bac/chlpt"/>
</dbReference>
<dbReference type="EMBL" id="JBHSSJ010000004">
    <property type="protein sequence ID" value="MFC6274846.1"/>
    <property type="molecule type" value="Genomic_DNA"/>
</dbReference>
<feature type="site" description="Reversibly protonated during proton transport" evidence="13">
    <location>
        <position position="54"/>
    </location>
</feature>
<evidence type="ECO:0000256" key="6">
    <source>
        <dbReference type="ARBA" id="ARBA00022781"/>
    </source>
</evidence>
<evidence type="ECO:0000256" key="4">
    <source>
        <dbReference type="ARBA" id="ARBA00022547"/>
    </source>
</evidence>
<keyword evidence="11 13" id="KW-0066">ATP synthesis</keyword>
<keyword evidence="3 13" id="KW-0813">Transport</keyword>
<dbReference type="InterPro" id="IPR002379">
    <property type="entry name" value="ATPase_proteolipid_c-like_dom"/>
</dbReference>
<gene>
    <name evidence="13 15" type="primary">atpE</name>
    <name evidence="15" type="ORF">ACFQET_04865</name>
</gene>
<evidence type="ECO:0000256" key="2">
    <source>
        <dbReference type="ARBA" id="ARBA00006704"/>
    </source>
</evidence>
<evidence type="ECO:0000256" key="9">
    <source>
        <dbReference type="ARBA" id="ARBA00023121"/>
    </source>
</evidence>
<evidence type="ECO:0000256" key="5">
    <source>
        <dbReference type="ARBA" id="ARBA00022692"/>
    </source>
</evidence>
<evidence type="ECO:0000256" key="10">
    <source>
        <dbReference type="ARBA" id="ARBA00023136"/>
    </source>
</evidence>
<feature type="domain" description="V-ATPase proteolipid subunit C-like" evidence="14">
    <location>
        <begin position="4"/>
        <end position="67"/>
    </location>
</feature>
<comment type="caution">
    <text evidence="13">Lacks conserved residue(s) required for the propagation of feature annotation.</text>
</comment>
<dbReference type="CDD" id="cd18185">
    <property type="entry name" value="ATP-synt_Fo_c_ATPE"/>
    <property type="match status" value="1"/>
</dbReference>
<dbReference type="HAMAP" id="MF_01396">
    <property type="entry name" value="ATP_synth_c_bact"/>
    <property type="match status" value="1"/>
</dbReference>
<comment type="similarity">
    <text evidence="2 13">Belongs to the ATPase C chain family.</text>
</comment>
<reference evidence="16" key="1">
    <citation type="journal article" date="2019" name="Int. J. Syst. Evol. Microbiol.">
        <title>The Global Catalogue of Microorganisms (GCM) 10K type strain sequencing project: providing services to taxonomists for standard genome sequencing and annotation.</title>
        <authorList>
            <consortium name="The Broad Institute Genomics Platform"/>
            <consortium name="The Broad Institute Genome Sequencing Center for Infectious Disease"/>
            <person name="Wu L."/>
            <person name="Ma J."/>
        </authorList>
    </citation>
    <scope>NUCLEOTIDE SEQUENCE [LARGE SCALE GENOMIC DNA]</scope>
    <source>
        <strain evidence="16">CCM 8907</strain>
    </source>
</reference>
<evidence type="ECO:0000256" key="12">
    <source>
        <dbReference type="ARBA" id="ARBA00025198"/>
    </source>
</evidence>
<proteinExistence type="inferred from homology"/>
<dbReference type="SUPFAM" id="SSF81333">
    <property type="entry name" value="F1F0 ATP synthase subunit C"/>
    <property type="match status" value="1"/>
</dbReference>
<keyword evidence="10 13" id="KW-0472">Membrane</keyword>
<evidence type="ECO:0000256" key="8">
    <source>
        <dbReference type="ARBA" id="ARBA00023065"/>
    </source>
</evidence>
<dbReference type="Proteomes" id="UP001596191">
    <property type="component" value="Unassembled WGS sequence"/>
</dbReference>
<keyword evidence="7 13" id="KW-1133">Transmembrane helix</keyword>
<evidence type="ECO:0000256" key="1">
    <source>
        <dbReference type="ARBA" id="ARBA00004141"/>
    </source>
</evidence>
<comment type="function">
    <text evidence="12 13">F(1)F(0) ATP synthase produces ATP from ADP in the presence of a proton or sodium gradient. F-type ATPases consist of two structural domains, F(1) containing the extramembraneous catalytic core and F(0) containing the membrane proton channel, linked together by a central stalk and a peripheral stalk. During catalysis, ATP synthesis in the catalytic domain of F(1) is coupled via a rotary mechanism of the central stalk subunits to proton translocation.</text>
</comment>
<keyword evidence="8 13" id="KW-0406">Ion transport</keyword>
<keyword evidence="9 13" id="KW-0446">Lipid-binding</keyword>
<dbReference type="NCBIfam" id="TIGR01260">
    <property type="entry name" value="ATP_synt_c"/>
    <property type="match status" value="1"/>
</dbReference>
<protein>
    <recommendedName>
        <fullName evidence="13">ATP synthase subunit c</fullName>
    </recommendedName>
    <alternativeName>
        <fullName evidence="13">ATP synthase F(0) sector subunit c</fullName>
    </alternativeName>
    <alternativeName>
        <fullName evidence="13">F-type ATPase subunit c</fullName>
        <shortName evidence="13">F-ATPase subunit c</shortName>
    </alternativeName>
    <alternativeName>
        <fullName evidence="13">Lipid-binding protein</fullName>
    </alternativeName>
</protein>
<keyword evidence="4 13" id="KW-0138">CF(0)</keyword>
<evidence type="ECO:0000256" key="13">
    <source>
        <dbReference type="HAMAP-Rule" id="MF_01396"/>
    </source>
</evidence>
<evidence type="ECO:0000256" key="3">
    <source>
        <dbReference type="ARBA" id="ARBA00022448"/>
    </source>
</evidence>
<keyword evidence="13" id="KW-1003">Cell membrane</keyword>
<dbReference type="InterPro" id="IPR038662">
    <property type="entry name" value="ATP_synth_F0_csu_sf"/>
</dbReference>
<dbReference type="InterPro" id="IPR035921">
    <property type="entry name" value="F/V-ATP_Csub_sf"/>
</dbReference>
<evidence type="ECO:0000256" key="7">
    <source>
        <dbReference type="ARBA" id="ARBA00022989"/>
    </source>
</evidence>